<dbReference type="Gene3D" id="3.40.395.10">
    <property type="entry name" value="Adenoviral Proteinase, Chain A"/>
    <property type="match status" value="1"/>
</dbReference>
<sequence>MDRKWMLADRISQEYRNRGSSCQLAVCNEANIVASGIVIDKGLPGTNYMTVMRMTLVPIPCPSLDIIYVDQSAGTLIPWPRHLVITSNDIYQQADHDTTSGDILQRSQPLPQEKQPLINHLTQVMQTPLEQIHNIVSRWADKDECFNPIIEKEDDILQFTNMQKIGQAVVVCYMRLLYKYVVKQNCTNKFLFVNPNIVATLGGSFEDRAQNLFDQCKQLKSKGQLMVVPWVHGEHWMLLILAPYAYYVACCDPVNVDLQNREEIVLLCPCQEDDVVCGYFMLRMLKDLIESHQSPKAYFNQLTLRPYTQKQIDDMRQQWAADMLPSIQNHKPKGGYIT</sequence>
<keyword evidence="2" id="KW-1185">Reference proteome</keyword>
<evidence type="ECO:0008006" key="3">
    <source>
        <dbReference type="Google" id="ProtNLM"/>
    </source>
</evidence>
<dbReference type="PANTHER" id="PTHR33018:SF34">
    <property type="entry name" value="OS02G0472350 PROTEIN"/>
    <property type="match status" value="1"/>
</dbReference>
<gene>
    <name evidence="1" type="ORF">G4B88_021735</name>
</gene>
<dbReference type="AlphaFoldDB" id="A0A7J6FB18"/>
<name>A0A7J6FB18_CANSA</name>
<evidence type="ECO:0000313" key="2">
    <source>
        <dbReference type="Proteomes" id="UP000583929"/>
    </source>
</evidence>
<protein>
    <recommendedName>
        <fullName evidence="3">Ubiquitin-like protease family profile domain-containing protein</fullName>
    </recommendedName>
</protein>
<dbReference type="SUPFAM" id="SSF54001">
    <property type="entry name" value="Cysteine proteinases"/>
    <property type="match status" value="1"/>
</dbReference>
<organism evidence="1 2">
    <name type="scientific">Cannabis sativa</name>
    <name type="common">Hemp</name>
    <name type="synonym">Marijuana</name>
    <dbReference type="NCBI Taxonomy" id="3483"/>
    <lineage>
        <taxon>Eukaryota</taxon>
        <taxon>Viridiplantae</taxon>
        <taxon>Streptophyta</taxon>
        <taxon>Embryophyta</taxon>
        <taxon>Tracheophyta</taxon>
        <taxon>Spermatophyta</taxon>
        <taxon>Magnoliopsida</taxon>
        <taxon>eudicotyledons</taxon>
        <taxon>Gunneridae</taxon>
        <taxon>Pentapetalae</taxon>
        <taxon>rosids</taxon>
        <taxon>fabids</taxon>
        <taxon>Rosales</taxon>
        <taxon>Cannabaceae</taxon>
        <taxon>Cannabis</taxon>
    </lineage>
</organism>
<dbReference type="EMBL" id="JAATIQ010000240">
    <property type="protein sequence ID" value="KAF4367882.1"/>
    <property type="molecule type" value="Genomic_DNA"/>
</dbReference>
<evidence type="ECO:0000313" key="1">
    <source>
        <dbReference type="EMBL" id="KAF4367882.1"/>
    </source>
</evidence>
<dbReference type="PANTHER" id="PTHR33018">
    <property type="entry name" value="OS10G0338966 PROTEIN-RELATED"/>
    <property type="match status" value="1"/>
</dbReference>
<proteinExistence type="predicted"/>
<reference evidence="1 2" key="1">
    <citation type="journal article" date="2020" name="bioRxiv">
        <title>Sequence and annotation of 42 cannabis genomes reveals extensive copy number variation in cannabinoid synthesis and pathogen resistance genes.</title>
        <authorList>
            <person name="Mckernan K.J."/>
            <person name="Helbert Y."/>
            <person name="Kane L.T."/>
            <person name="Ebling H."/>
            <person name="Zhang L."/>
            <person name="Liu B."/>
            <person name="Eaton Z."/>
            <person name="Mclaughlin S."/>
            <person name="Kingan S."/>
            <person name="Baybayan P."/>
            <person name="Concepcion G."/>
            <person name="Jordan M."/>
            <person name="Riva A."/>
            <person name="Barbazuk W."/>
            <person name="Harkins T."/>
        </authorList>
    </citation>
    <scope>NUCLEOTIDE SEQUENCE [LARGE SCALE GENOMIC DNA]</scope>
    <source>
        <strain evidence="2">cv. Jamaican Lion 4</strain>
        <tissue evidence="1">Leaf</tissue>
    </source>
</reference>
<dbReference type="Proteomes" id="UP000583929">
    <property type="component" value="Unassembled WGS sequence"/>
</dbReference>
<comment type="caution">
    <text evidence="1">The sequence shown here is derived from an EMBL/GenBank/DDBJ whole genome shotgun (WGS) entry which is preliminary data.</text>
</comment>
<dbReference type="InterPro" id="IPR038765">
    <property type="entry name" value="Papain-like_cys_pep_sf"/>
</dbReference>
<accession>A0A7J6FB18</accession>